<dbReference type="AlphaFoldDB" id="A0AAE9HZT3"/>
<dbReference type="EMBL" id="CP097330">
    <property type="protein sequence ID" value="URF03833.1"/>
    <property type="molecule type" value="Genomic_DNA"/>
</dbReference>
<protein>
    <submittedName>
        <fullName evidence="3">Protein phosphatase 2C domain-containing protein</fullName>
    </submittedName>
</protein>
<proteinExistence type="predicted"/>
<dbReference type="SUPFAM" id="SSF81606">
    <property type="entry name" value="PP2C-like"/>
    <property type="match status" value="1"/>
</dbReference>
<gene>
    <name evidence="3" type="ORF">M5D45_15220</name>
</gene>
<evidence type="ECO:0000256" key="1">
    <source>
        <dbReference type="SAM" id="MobiDB-lite"/>
    </source>
</evidence>
<feature type="region of interest" description="Disordered" evidence="1">
    <location>
        <begin position="250"/>
        <end position="313"/>
    </location>
</feature>
<organism evidence="3 4">
    <name type="scientific">Cupriavidus campinensis</name>
    <dbReference type="NCBI Taxonomy" id="151783"/>
    <lineage>
        <taxon>Bacteria</taxon>
        <taxon>Pseudomonadati</taxon>
        <taxon>Pseudomonadota</taxon>
        <taxon>Betaproteobacteria</taxon>
        <taxon>Burkholderiales</taxon>
        <taxon>Burkholderiaceae</taxon>
        <taxon>Cupriavidus</taxon>
    </lineage>
</organism>
<dbReference type="Pfam" id="PF13672">
    <property type="entry name" value="PP2C_2"/>
    <property type="match status" value="1"/>
</dbReference>
<dbReference type="RefSeq" id="WP_250024809.1">
    <property type="nucleotide sequence ID" value="NZ_CP097330.1"/>
</dbReference>
<dbReference type="PROSITE" id="PS51746">
    <property type="entry name" value="PPM_2"/>
    <property type="match status" value="1"/>
</dbReference>
<dbReference type="Proteomes" id="UP001056132">
    <property type="component" value="Chromosome 1"/>
</dbReference>
<evidence type="ECO:0000313" key="3">
    <source>
        <dbReference type="EMBL" id="URF03833.1"/>
    </source>
</evidence>
<reference evidence="3" key="2">
    <citation type="submission" date="2022-05" db="EMBL/GenBank/DDBJ databases">
        <authorList>
            <person name="Kunte H.-J."/>
        </authorList>
    </citation>
    <scope>NUCLEOTIDE SEQUENCE</scope>
    <source>
        <strain evidence="3">G5</strain>
    </source>
</reference>
<dbReference type="Gene3D" id="3.60.40.10">
    <property type="entry name" value="PPM-type phosphatase domain"/>
    <property type="match status" value="1"/>
</dbReference>
<evidence type="ECO:0000313" key="4">
    <source>
        <dbReference type="Proteomes" id="UP001056132"/>
    </source>
</evidence>
<dbReference type="InterPro" id="IPR001932">
    <property type="entry name" value="PPM-type_phosphatase-like_dom"/>
</dbReference>
<name>A0AAE9HZT3_9BURK</name>
<dbReference type="CDD" id="cd00143">
    <property type="entry name" value="PP2Cc"/>
    <property type="match status" value="1"/>
</dbReference>
<reference evidence="3" key="1">
    <citation type="journal article" date="2022" name="Microbiol. Resour. Announc.">
        <title>Genome Sequence of Cupriavidus campinensis Strain G5, a Member of a Bacterial Consortium Capable of Polyethylene Degradation.</title>
        <authorList>
            <person name="Schneider B."/>
            <person name="Pfeiffer F."/>
            <person name="Dyall-Smith M."/>
            <person name="Kunte H.J."/>
        </authorList>
    </citation>
    <scope>NUCLEOTIDE SEQUENCE</scope>
    <source>
        <strain evidence="3">G5</strain>
    </source>
</reference>
<dbReference type="KEGG" id="ccam:M5D45_15220"/>
<feature type="domain" description="PPM-type phosphatase" evidence="2">
    <location>
        <begin position="1"/>
        <end position="204"/>
    </location>
</feature>
<accession>A0AAE9HZT3</accession>
<evidence type="ECO:0000259" key="2">
    <source>
        <dbReference type="PROSITE" id="PS51746"/>
    </source>
</evidence>
<sequence length="313" mass="33674">MAVAIVADGMGGMAKGEEAAAIATSAFCAFVAADRDHSGLRRLARAATEYANNRVADELHGYGGTTFSCVLFSSFGATGINVGDSRIYIRRDNSVRRVTVDDSFAEQLNAIRNRSVHEEENPHLRDNRLLQFIGLKENLDPHAIEIPPCDGIFITTDGAHFAGDELLTAFGRSRLNSTDIAKALVQISRAAGSTDNATVLAVENPDGISNVDTPYTIVAQMPGSTFVYQYESAVSTRAVQVAPESVKLQPTMTAGTGSDEKVAPVEESSNKALKPKAPQKRAGTSAKPRRRKQKDTPPQDQEGLVFKFSDDEK</sequence>
<dbReference type="InterPro" id="IPR036457">
    <property type="entry name" value="PPM-type-like_dom_sf"/>
</dbReference>